<keyword evidence="3 7" id="KW-0812">Transmembrane</keyword>
<evidence type="ECO:0000256" key="5">
    <source>
        <dbReference type="ARBA" id="ARBA00022989"/>
    </source>
</evidence>
<proteinExistence type="predicted"/>
<evidence type="ECO:0000313" key="8">
    <source>
        <dbReference type="EMBL" id="ORM69534.1"/>
    </source>
</evidence>
<keyword evidence="6 7" id="KW-0472">Membrane</keyword>
<dbReference type="GO" id="GO:0005886">
    <property type="term" value="C:plasma membrane"/>
    <property type="evidence" value="ECO:0007669"/>
    <property type="project" value="UniProtKB-SubCell"/>
</dbReference>
<keyword evidence="4" id="KW-0029">Amino-acid transport</keyword>
<evidence type="ECO:0000256" key="2">
    <source>
        <dbReference type="ARBA" id="ARBA00022475"/>
    </source>
</evidence>
<dbReference type="PANTHER" id="PTHR30086">
    <property type="entry name" value="ARGININE EXPORTER PROTEIN ARGO"/>
    <property type="match status" value="1"/>
</dbReference>
<dbReference type="GO" id="GO:0015171">
    <property type="term" value="F:amino acid transmembrane transporter activity"/>
    <property type="evidence" value="ECO:0007669"/>
    <property type="project" value="TreeGrafter"/>
</dbReference>
<dbReference type="InterPro" id="IPR001123">
    <property type="entry name" value="LeuE-type"/>
</dbReference>
<dbReference type="Proteomes" id="UP000193558">
    <property type="component" value="Unassembled WGS sequence"/>
</dbReference>
<dbReference type="EMBL" id="MLFR01000008">
    <property type="protein sequence ID" value="ORM69534.1"/>
    <property type="molecule type" value="Genomic_DNA"/>
</dbReference>
<dbReference type="PANTHER" id="PTHR30086:SF20">
    <property type="entry name" value="ARGININE EXPORTER PROTEIN ARGO-RELATED"/>
    <property type="match status" value="1"/>
</dbReference>
<reference evidence="8 9" key="1">
    <citation type="journal article" date="2017" name="Antonie Van Leeuwenhoek">
        <title>Phylogenomic resolution of the bacterial genus Pantoea and its relationship with Erwinia and Tatumella.</title>
        <authorList>
            <person name="Palmer M."/>
            <person name="Steenkamp E.T."/>
            <person name="Coetzee M.P."/>
            <person name="Chan W.Y."/>
            <person name="van Zyl E."/>
            <person name="De Maayer P."/>
            <person name="Coutinho T.A."/>
            <person name="Blom J."/>
            <person name="Smits T.H."/>
            <person name="Duffy B."/>
            <person name="Venter S.N."/>
        </authorList>
    </citation>
    <scope>NUCLEOTIDE SEQUENCE [LARGE SCALE GENOMIC DNA]</scope>
    <source>
        <strain evidence="8 9">LMG 26275</strain>
    </source>
</reference>
<evidence type="ECO:0000256" key="4">
    <source>
        <dbReference type="ARBA" id="ARBA00022970"/>
    </source>
</evidence>
<evidence type="ECO:0000256" key="3">
    <source>
        <dbReference type="ARBA" id="ARBA00022692"/>
    </source>
</evidence>
<keyword evidence="5 7" id="KW-1133">Transmembrane helix</keyword>
<evidence type="ECO:0000256" key="6">
    <source>
        <dbReference type="ARBA" id="ARBA00023136"/>
    </source>
</evidence>
<evidence type="ECO:0000256" key="1">
    <source>
        <dbReference type="ARBA" id="ARBA00004651"/>
    </source>
</evidence>
<feature type="transmembrane region" description="Helical" evidence="7">
    <location>
        <begin position="160"/>
        <end position="181"/>
    </location>
</feature>
<evidence type="ECO:0000313" key="9">
    <source>
        <dbReference type="Proteomes" id="UP000193558"/>
    </source>
</evidence>
<comment type="subcellular location">
    <subcellularLocation>
        <location evidence="1">Cell membrane</location>
        <topology evidence="1">Multi-pass membrane protein</topology>
    </subcellularLocation>
</comment>
<feature type="transmembrane region" description="Helical" evidence="7">
    <location>
        <begin position="6"/>
        <end position="26"/>
    </location>
</feature>
<feature type="transmembrane region" description="Helical" evidence="7">
    <location>
        <begin position="193"/>
        <end position="216"/>
    </location>
</feature>
<feature type="transmembrane region" description="Helical" evidence="7">
    <location>
        <begin position="47"/>
        <end position="70"/>
    </location>
</feature>
<feature type="transmembrane region" description="Helical" evidence="7">
    <location>
        <begin position="76"/>
        <end position="93"/>
    </location>
</feature>
<dbReference type="PIRSF" id="PIRSF006324">
    <property type="entry name" value="LeuE"/>
    <property type="match status" value="1"/>
</dbReference>
<evidence type="ECO:0000256" key="7">
    <source>
        <dbReference type="SAM" id="Phobius"/>
    </source>
</evidence>
<sequence>MPTPETFATFLFALALLELSLGPDMMMVMARGLGQGRRAALCTMSGMVFVAGIIQVGMLVLGLAALIHSWPLGLDLLRWAGAAYLIWLGIKMLRSSATASARAQSQSSISDWQAVKDGAINSLTNPKSLLFMFAFLPQFVDPAQGPIWLKLLILGTIQKLTGVISLGAVAIAAGSIGQWMARHPAVLIWQERFTGLVMILLGARLLLVGGSTGTGIKACS</sequence>
<dbReference type="RefSeq" id="WP_084934400.1">
    <property type="nucleotide sequence ID" value="NZ_MLFR01000008.1"/>
</dbReference>
<accession>A0A1X1CYV3</accession>
<gene>
    <name evidence="8" type="ORF">HA51_10020</name>
</gene>
<keyword evidence="4" id="KW-0813">Transport</keyword>
<comment type="caution">
    <text evidence="8">The sequence shown here is derived from an EMBL/GenBank/DDBJ whole genome shotgun (WGS) entry which is preliminary data.</text>
</comment>
<protein>
    <submittedName>
        <fullName evidence="8">Lysine transporter LysE</fullName>
    </submittedName>
</protein>
<name>A0A1X1CYV3_9GAMM</name>
<dbReference type="OrthoDB" id="9804822at2"/>
<keyword evidence="2" id="KW-1003">Cell membrane</keyword>
<dbReference type="AlphaFoldDB" id="A0A1X1CYV3"/>
<dbReference type="Pfam" id="PF01810">
    <property type="entry name" value="LysE"/>
    <property type="match status" value="1"/>
</dbReference>
<organism evidence="8 9">
    <name type="scientific">Pantoea rwandensis</name>
    <dbReference type="NCBI Taxonomy" id="1076550"/>
    <lineage>
        <taxon>Bacteria</taxon>
        <taxon>Pseudomonadati</taxon>
        <taxon>Pseudomonadota</taxon>
        <taxon>Gammaproteobacteria</taxon>
        <taxon>Enterobacterales</taxon>
        <taxon>Erwiniaceae</taxon>
        <taxon>Pantoea</taxon>
    </lineage>
</organism>